<protein>
    <submittedName>
        <fullName evidence="1">Uncharacterized protein</fullName>
    </submittedName>
</protein>
<dbReference type="AlphaFoldDB" id="A0A1E3B2G0"/>
<evidence type="ECO:0000313" key="2">
    <source>
        <dbReference type="Proteomes" id="UP000094569"/>
    </source>
</evidence>
<organism evidence="1 2">
    <name type="scientific">Aspergillus cristatus</name>
    <name type="common">Chinese Fuzhuan brick tea-fermentation fungus</name>
    <name type="synonym">Eurotium cristatum</name>
    <dbReference type="NCBI Taxonomy" id="573508"/>
    <lineage>
        <taxon>Eukaryota</taxon>
        <taxon>Fungi</taxon>
        <taxon>Dikarya</taxon>
        <taxon>Ascomycota</taxon>
        <taxon>Pezizomycotina</taxon>
        <taxon>Eurotiomycetes</taxon>
        <taxon>Eurotiomycetidae</taxon>
        <taxon>Eurotiales</taxon>
        <taxon>Aspergillaceae</taxon>
        <taxon>Aspergillus</taxon>
        <taxon>Aspergillus subgen. Aspergillus</taxon>
    </lineage>
</organism>
<reference evidence="1 2" key="1">
    <citation type="journal article" date="2016" name="BMC Genomics">
        <title>Comparative genomic and transcriptomic analyses of the Fuzhuan brick tea-fermentation fungus Aspergillus cristatus.</title>
        <authorList>
            <person name="Ge Y."/>
            <person name="Wang Y."/>
            <person name="Liu Y."/>
            <person name="Tan Y."/>
            <person name="Ren X."/>
            <person name="Zhang X."/>
            <person name="Hyde K.D."/>
            <person name="Liu Y."/>
            <person name="Liu Z."/>
        </authorList>
    </citation>
    <scope>NUCLEOTIDE SEQUENCE [LARGE SCALE GENOMIC DNA]</scope>
    <source>
        <strain evidence="1 2">GZAAS20.1005</strain>
    </source>
</reference>
<dbReference type="Proteomes" id="UP000094569">
    <property type="component" value="Unassembled WGS sequence"/>
</dbReference>
<evidence type="ECO:0000313" key="1">
    <source>
        <dbReference type="EMBL" id="ODM15109.1"/>
    </source>
</evidence>
<gene>
    <name evidence="1" type="ORF">SI65_09348</name>
</gene>
<proteinExistence type="predicted"/>
<dbReference type="EMBL" id="JXNT01000018">
    <property type="protein sequence ID" value="ODM15109.1"/>
    <property type="molecule type" value="Genomic_DNA"/>
</dbReference>
<sequence length="95" mass="10830">MGQDLINLEVNDQGQKIGECLIKLDKPNGSTLVKSDHYAYRIYHGVPHQEYPTQDTFWQAHHSIYYRAVEGMDVEIPRAHNVLKEGTVLPCATHV</sequence>
<keyword evidence="2" id="KW-1185">Reference proteome</keyword>
<accession>A0A1E3B2G0</accession>
<comment type="caution">
    <text evidence="1">The sequence shown here is derived from an EMBL/GenBank/DDBJ whole genome shotgun (WGS) entry which is preliminary data.</text>
</comment>
<name>A0A1E3B2G0_ASPCR</name>
<dbReference type="VEuPathDB" id="FungiDB:SI65_09348"/>